<dbReference type="EMBL" id="VZZK01000032">
    <property type="protein sequence ID" value="KAB1075894.1"/>
    <property type="molecule type" value="Genomic_DNA"/>
</dbReference>
<reference evidence="1 2" key="1">
    <citation type="submission" date="2019-09" db="EMBL/GenBank/DDBJ databases">
        <title>YIM 48816 draft genome.</title>
        <authorList>
            <person name="Jiang L."/>
        </authorList>
    </citation>
    <scope>NUCLEOTIDE SEQUENCE [LARGE SCALE GENOMIC DNA]</scope>
    <source>
        <strain evidence="1 2">YIM 48816</strain>
    </source>
</reference>
<name>A0A6L3SVW9_9HYPH</name>
<proteinExistence type="predicted"/>
<sequence length="215" mass="23937">MAYKLPMMDLSAVAQPVSRLVAYREWLAAECQAVDLEVENLTGLVLTSDTQAIYLNPSQYHRPRDGHPLPSPVDRAELVLTAIGATRKQAPYVGVEVIGLLDEPSPDADLIAYCVEHQQVKKRIKEGGISEDAEAFKAATERDDELCRLITQTPARTRLGLMWKARVTAYEHELERFLTWTADGPPRSDDERLLISLVWDILQGPAADQWTGEGA</sequence>
<keyword evidence="2" id="KW-1185">Reference proteome</keyword>
<dbReference type="Proteomes" id="UP000474159">
    <property type="component" value="Unassembled WGS sequence"/>
</dbReference>
<dbReference type="RefSeq" id="WP_151003038.1">
    <property type="nucleotide sequence ID" value="NZ_BPQY01000613.1"/>
</dbReference>
<dbReference type="OrthoDB" id="10012398at2"/>
<evidence type="ECO:0000313" key="1">
    <source>
        <dbReference type="EMBL" id="KAB1075894.1"/>
    </source>
</evidence>
<gene>
    <name evidence="1" type="ORF">F6X53_23985</name>
</gene>
<organism evidence="1 2">
    <name type="scientific">Methylobacterium soli</name>
    <dbReference type="NCBI Taxonomy" id="553447"/>
    <lineage>
        <taxon>Bacteria</taxon>
        <taxon>Pseudomonadati</taxon>
        <taxon>Pseudomonadota</taxon>
        <taxon>Alphaproteobacteria</taxon>
        <taxon>Hyphomicrobiales</taxon>
        <taxon>Methylobacteriaceae</taxon>
        <taxon>Methylobacterium</taxon>
    </lineage>
</organism>
<dbReference type="AlphaFoldDB" id="A0A6L3SVW9"/>
<comment type="caution">
    <text evidence="1">The sequence shown here is derived from an EMBL/GenBank/DDBJ whole genome shotgun (WGS) entry which is preliminary data.</text>
</comment>
<evidence type="ECO:0000313" key="2">
    <source>
        <dbReference type="Proteomes" id="UP000474159"/>
    </source>
</evidence>
<accession>A0A6L3SVW9</accession>
<protein>
    <submittedName>
        <fullName evidence="1">Uncharacterized protein</fullName>
    </submittedName>
</protein>